<keyword evidence="2" id="KW-1003">Cell membrane</keyword>
<feature type="transmembrane region" description="Helical" evidence="6">
    <location>
        <begin position="12"/>
        <end position="31"/>
    </location>
</feature>
<reference evidence="8 9" key="1">
    <citation type="journal article" date="2017" name="Eur. J. Clin. Microbiol. Infect. Dis.">
        <title>Uncommonly isolated clinical Pseudomonas: identification and phylogenetic assignation.</title>
        <authorList>
            <person name="Mulet M."/>
            <person name="Gomila M."/>
            <person name="Ramirez A."/>
            <person name="Cardew S."/>
            <person name="Moore E.R."/>
            <person name="Lalucat J."/>
            <person name="Garcia-Valdes E."/>
        </authorList>
    </citation>
    <scope>NUCLEOTIDE SEQUENCE [LARGE SCALE GENOMIC DNA]</scope>
    <source>
        <strain evidence="8 9">SD129</strain>
    </source>
</reference>
<dbReference type="GO" id="GO:0005886">
    <property type="term" value="C:plasma membrane"/>
    <property type="evidence" value="ECO:0007669"/>
    <property type="project" value="UniProtKB-SubCell"/>
</dbReference>
<evidence type="ECO:0000313" key="8">
    <source>
        <dbReference type="EMBL" id="TLX63500.1"/>
    </source>
</evidence>
<feature type="transmembrane region" description="Helical" evidence="6">
    <location>
        <begin position="271"/>
        <end position="289"/>
    </location>
</feature>
<name>A0A5R9QEU7_9GAMM</name>
<dbReference type="Gene3D" id="1.10.3730.20">
    <property type="match status" value="1"/>
</dbReference>
<proteinExistence type="predicted"/>
<feature type="transmembrane region" description="Helical" evidence="6">
    <location>
        <begin position="97"/>
        <end position="117"/>
    </location>
</feature>
<dbReference type="SUPFAM" id="SSF103481">
    <property type="entry name" value="Multidrug resistance efflux transporter EmrE"/>
    <property type="match status" value="2"/>
</dbReference>
<evidence type="ECO:0000256" key="5">
    <source>
        <dbReference type="ARBA" id="ARBA00023136"/>
    </source>
</evidence>
<gene>
    <name evidence="8" type="ORF">DN820_10410</name>
</gene>
<keyword evidence="4 6" id="KW-1133">Transmembrane helix</keyword>
<feature type="transmembrane region" description="Helical" evidence="6">
    <location>
        <begin position="180"/>
        <end position="203"/>
    </location>
</feature>
<dbReference type="Pfam" id="PF00892">
    <property type="entry name" value="EamA"/>
    <property type="match status" value="2"/>
</dbReference>
<evidence type="ECO:0000256" key="6">
    <source>
        <dbReference type="SAM" id="Phobius"/>
    </source>
</evidence>
<organism evidence="8 9">
    <name type="scientific">Stutzerimonas nosocomialis</name>
    <dbReference type="NCBI Taxonomy" id="1056496"/>
    <lineage>
        <taxon>Bacteria</taxon>
        <taxon>Pseudomonadati</taxon>
        <taxon>Pseudomonadota</taxon>
        <taxon>Gammaproteobacteria</taxon>
        <taxon>Pseudomonadales</taxon>
        <taxon>Pseudomonadaceae</taxon>
        <taxon>Stutzerimonas</taxon>
    </lineage>
</organism>
<evidence type="ECO:0000256" key="1">
    <source>
        <dbReference type="ARBA" id="ARBA00004651"/>
    </source>
</evidence>
<accession>A0A5R9QEU7</accession>
<dbReference type="InterPro" id="IPR000620">
    <property type="entry name" value="EamA_dom"/>
</dbReference>
<feature type="transmembrane region" description="Helical" evidence="6">
    <location>
        <begin position="68"/>
        <end position="85"/>
    </location>
</feature>
<dbReference type="PANTHER" id="PTHR32322">
    <property type="entry name" value="INNER MEMBRANE TRANSPORTER"/>
    <property type="match status" value="1"/>
</dbReference>
<keyword evidence="9" id="KW-1185">Reference proteome</keyword>
<evidence type="ECO:0000313" key="9">
    <source>
        <dbReference type="Proteomes" id="UP000306753"/>
    </source>
</evidence>
<sequence>MAGQGQRVAMLCLVLAMAIWGSSFIALKLAFEQLEPLWVIFGRMLIGSVVFLLAWCWRGQIRYQAGDWKYLLGMAVCEPCLYFVFEALALQRTSASQAGMVTAMLPLMVAIGAALFLRERITRLTLSGFFVAMLGAVWLGMAGEVSEQAPEPLLGNFLEFMAMVCATGYMLLVKKLTARYSAFVLTAMQAFIGALFFLPLALWSAPVPQAITPTGLMALLYLGVIVTVGAYGLSNYGLSRMPASKASGYINLIPVFTLLFAVLVLGETLTLTQMFAAGLVFLGVLLSQWRSPAAPPPPSVVLD</sequence>
<protein>
    <submittedName>
        <fullName evidence="8">EamA family transporter</fullName>
    </submittedName>
</protein>
<dbReference type="InterPro" id="IPR037185">
    <property type="entry name" value="EmrE-like"/>
</dbReference>
<feature type="transmembrane region" description="Helical" evidence="6">
    <location>
        <begin position="246"/>
        <end position="265"/>
    </location>
</feature>
<dbReference type="EMBL" id="QLAG01000011">
    <property type="protein sequence ID" value="TLX63500.1"/>
    <property type="molecule type" value="Genomic_DNA"/>
</dbReference>
<dbReference type="InterPro" id="IPR050638">
    <property type="entry name" value="AA-Vitamin_Transporters"/>
</dbReference>
<evidence type="ECO:0000256" key="4">
    <source>
        <dbReference type="ARBA" id="ARBA00022989"/>
    </source>
</evidence>
<feature type="transmembrane region" description="Helical" evidence="6">
    <location>
        <begin position="37"/>
        <end position="56"/>
    </location>
</feature>
<evidence type="ECO:0000256" key="2">
    <source>
        <dbReference type="ARBA" id="ARBA00022475"/>
    </source>
</evidence>
<feature type="transmembrane region" description="Helical" evidence="6">
    <location>
        <begin position="215"/>
        <end position="234"/>
    </location>
</feature>
<comment type="caution">
    <text evidence="8">The sequence shown here is derived from an EMBL/GenBank/DDBJ whole genome shotgun (WGS) entry which is preliminary data.</text>
</comment>
<feature type="transmembrane region" description="Helical" evidence="6">
    <location>
        <begin position="153"/>
        <end position="173"/>
    </location>
</feature>
<dbReference type="RefSeq" id="WP_138411676.1">
    <property type="nucleotide sequence ID" value="NZ_QLAG01000011.1"/>
</dbReference>
<feature type="domain" description="EamA" evidence="7">
    <location>
        <begin position="154"/>
        <end position="287"/>
    </location>
</feature>
<keyword evidence="5 6" id="KW-0472">Membrane</keyword>
<comment type="subcellular location">
    <subcellularLocation>
        <location evidence="1">Cell membrane</location>
        <topology evidence="1">Multi-pass membrane protein</topology>
    </subcellularLocation>
</comment>
<keyword evidence="3 6" id="KW-0812">Transmembrane</keyword>
<evidence type="ECO:0000259" key="7">
    <source>
        <dbReference type="Pfam" id="PF00892"/>
    </source>
</evidence>
<feature type="transmembrane region" description="Helical" evidence="6">
    <location>
        <begin position="124"/>
        <end position="141"/>
    </location>
</feature>
<evidence type="ECO:0000256" key="3">
    <source>
        <dbReference type="ARBA" id="ARBA00022692"/>
    </source>
</evidence>
<dbReference type="PANTHER" id="PTHR32322:SF18">
    <property type="entry name" value="S-ADENOSYLMETHIONINE_S-ADENOSYLHOMOCYSTEINE TRANSPORTER"/>
    <property type="match status" value="1"/>
</dbReference>
<dbReference type="Proteomes" id="UP000306753">
    <property type="component" value="Unassembled WGS sequence"/>
</dbReference>
<feature type="domain" description="EamA" evidence="7">
    <location>
        <begin position="9"/>
        <end position="139"/>
    </location>
</feature>
<dbReference type="AlphaFoldDB" id="A0A5R9QEU7"/>